<reference evidence="1 2" key="1">
    <citation type="submission" date="2016-10" db="EMBL/GenBank/DDBJ databases">
        <authorList>
            <person name="de Groot N.N."/>
        </authorList>
    </citation>
    <scope>NUCLEOTIDE SEQUENCE [LARGE SCALE GENOMIC DNA]</scope>
    <source>
        <strain evidence="1 2">CGMCC 1.9156</strain>
    </source>
</reference>
<dbReference type="STRING" id="655355.SAMN05216283_12016"/>
<protein>
    <submittedName>
        <fullName evidence="1">Uncharacterized protein</fullName>
    </submittedName>
</protein>
<evidence type="ECO:0000313" key="2">
    <source>
        <dbReference type="Proteomes" id="UP000198964"/>
    </source>
</evidence>
<accession>A0A1I2MF95</accession>
<dbReference type="EMBL" id="FONW01000020">
    <property type="protein sequence ID" value="SFF89590.1"/>
    <property type="molecule type" value="Genomic_DNA"/>
</dbReference>
<evidence type="ECO:0000313" key="1">
    <source>
        <dbReference type="EMBL" id="SFF89590.1"/>
    </source>
</evidence>
<gene>
    <name evidence="1" type="ORF">SAMN05216283_12016</name>
</gene>
<dbReference type="RefSeq" id="WP_093921755.1">
    <property type="nucleotide sequence ID" value="NZ_FONW01000020.1"/>
</dbReference>
<keyword evidence="2" id="KW-1185">Reference proteome</keyword>
<name>A0A1I2MF95_9BACT</name>
<sequence length="230" mass="24853">MKKLIFGILTFCVFSSFAQKKQLDELTFDDCQNSAFFQKVKNNTNVLRYTAADGSLLEIGDTLVIGVPSGSITATTAVGAGNTVGVAKARSRTKSSFTTIIMGRPVGFGSIMNAMAGEAPENAGANMQGEIVVISEMKVSHKGSRKKPLALTILLGEPNGRAFGINKYMSVVDYEKSVLGGEIRSLNAPMTRDEAISKLKESKELLDLGLMEQSEYDKIKQELTPVIMEQ</sequence>
<organism evidence="1 2">
    <name type="scientific">Sunxiuqinia elliptica</name>
    <dbReference type="NCBI Taxonomy" id="655355"/>
    <lineage>
        <taxon>Bacteria</taxon>
        <taxon>Pseudomonadati</taxon>
        <taxon>Bacteroidota</taxon>
        <taxon>Bacteroidia</taxon>
        <taxon>Marinilabiliales</taxon>
        <taxon>Prolixibacteraceae</taxon>
        <taxon>Sunxiuqinia</taxon>
    </lineage>
</organism>
<dbReference type="AlphaFoldDB" id="A0A1I2MF95"/>
<dbReference type="Proteomes" id="UP000198964">
    <property type="component" value="Unassembled WGS sequence"/>
</dbReference>
<proteinExistence type="predicted"/>